<evidence type="ECO:0000313" key="3">
    <source>
        <dbReference type="EMBL" id="GLX76676.1"/>
    </source>
</evidence>
<evidence type="ECO:0000313" key="4">
    <source>
        <dbReference type="Proteomes" id="UP001157186"/>
    </source>
</evidence>
<dbReference type="RefSeq" id="WP_284242466.1">
    <property type="nucleotide sequence ID" value="NZ_BSST01000001.1"/>
</dbReference>
<keyword evidence="4" id="KW-1185">Reference proteome</keyword>
<name>A0ABQ6GLG0_9GAMM</name>
<dbReference type="EMBL" id="BSST01000001">
    <property type="protein sequence ID" value="GLX76676.1"/>
    <property type="molecule type" value="Genomic_DNA"/>
</dbReference>
<keyword evidence="1" id="KW-0472">Membrane</keyword>
<dbReference type="PANTHER" id="PTHR30046">
    <property type="entry name" value="FLAGELLAR M-RING PROTEIN"/>
    <property type="match status" value="1"/>
</dbReference>
<accession>A0ABQ6GLG0</accession>
<feature type="transmembrane region" description="Helical" evidence="1">
    <location>
        <begin position="122"/>
        <end position="144"/>
    </location>
</feature>
<reference evidence="3 4" key="1">
    <citation type="submission" date="2023-03" db="EMBL/GenBank/DDBJ databases">
        <title>Draft genome sequence of Thalassotalea insulae KCTC 62186T.</title>
        <authorList>
            <person name="Sawabe T."/>
        </authorList>
    </citation>
    <scope>NUCLEOTIDE SEQUENCE [LARGE SCALE GENOMIC DNA]</scope>
    <source>
        <strain evidence="3 4">KCTC 62186</strain>
    </source>
</reference>
<dbReference type="Proteomes" id="UP001157186">
    <property type="component" value="Unassembled WGS sequence"/>
</dbReference>
<dbReference type="PANTHER" id="PTHR30046:SF0">
    <property type="entry name" value="FLAGELLAR M-RING PROTEIN"/>
    <property type="match status" value="1"/>
</dbReference>
<proteinExistence type="predicted"/>
<organism evidence="3 4">
    <name type="scientific">Thalassotalea insulae</name>
    <dbReference type="NCBI Taxonomy" id="2056778"/>
    <lineage>
        <taxon>Bacteria</taxon>
        <taxon>Pseudomonadati</taxon>
        <taxon>Pseudomonadota</taxon>
        <taxon>Gammaproteobacteria</taxon>
        <taxon>Alteromonadales</taxon>
        <taxon>Colwelliaceae</taxon>
        <taxon>Thalassotalea</taxon>
    </lineage>
</organism>
<evidence type="ECO:0000256" key="1">
    <source>
        <dbReference type="SAM" id="Phobius"/>
    </source>
</evidence>
<comment type="caution">
    <text evidence="3">The sequence shown here is derived from an EMBL/GenBank/DDBJ whole genome shotgun (WGS) entry which is preliminary data.</text>
</comment>
<dbReference type="InterPro" id="IPR006182">
    <property type="entry name" value="FliF_N_dom"/>
</dbReference>
<evidence type="ECO:0000259" key="2">
    <source>
        <dbReference type="Pfam" id="PF01514"/>
    </source>
</evidence>
<dbReference type="InterPro" id="IPR043427">
    <property type="entry name" value="YscJ/FliF"/>
</dbReference>
<protein>
    <recommendedName>
        <fullName evidence="2">Flagellar M-ring N-terminal domain-containing protein</fullName>
    </recommendedName>
</protein>
<feature type="transmembrane region" description="Helical" evidence="1">
    <location>
        <begin position="7"/>
        <end position="25"/>
    </location>
</feature>
<sequence>MNRDIKLIVVLAVSLLIAIFIIKWANEPEYRPLIQDLRLVDAVKIADALEQSDVQYYADVQNHMLYVVQEQSVQARIALAKVGIVIDYPEITKYNNLNQAYEELSTTLKQKEINKPIWMQFWFFKVIKLALGALVIIVLILSVVRPALRELVLEEDEK</sequence>
<dbReference type="Pfam" id="PF01514">
    <property type="entry name" value="YscJ_FliF"/>
    <property type="match status" value="1"/>
</dbReference>
<gene>
    <name evidence="3" type="ORF">tinsulaeT_00160</name>
</gene>
<keyword evidence="1" id="KW-0812">Transmembrane</keyword>
<feature type="domain" description="Flagellar M-ring N-terminal" evidence="2">
    <location>
        <begin position="26"/>
        <end position="115"/>
    </location>
</feature>
<keyword evidence="1" id="KW-1133">Transmembrane helix</keyword>